<comment type="caution">
    <text evidence="1">The sequence shown here is derived from an EMBL/GenBank/DDBJ whole genome shotgun (WGS) entry which is preliminary data.</text>
</comment>
<dbReference type="PANTHER" id="PTHR10000:SF8">
    <property type="entry name" value="HAD SUPERFAMILY HYDROLASE-LIKE, TYPE 3"/>
    <property type="match status" value="1"/>
</dbReference>
<dbReference type="InterPro" id="IPR006379">
    <property type="entry name" value="HAD-SF_hydro_IIB"/>
</dbReference>
<protein>
    <recommendedName>
        <fullName evidence="3">Phosphomannomutase</fullName>
    </recommendedName>
</protein>
<dbReference type="Gene3D" id="3.40.50.1000">
    <property type="entry name" value="HAD superfamily/HAD-like"/>
    <property type="match status" value="1"/>
</dbReference>
<evidence type="ECO:0000313" key="1">
    <source>
        <dbReference type="EMBL" id="OGZ13365.1"/>
    </source>
</evidence>
<dbReference type="Pfam" id="PF08282">
    <property type="entry name" value="Hydrolase_3"/>
    <property type="match status" value="1"/>
</dbReference>
<dbReference type="STRING" id="1798664.A3C93_04160"/>
<dbReference type="GO" id="GO:0005829">
    <property type="term" value="C:cytosol"/>
    <property type="evidence" value="ECO:0007669"/>
    <property type="project" value="TreeGrafter"/>
</dbReference>
<accession>A0A1G2DI88</accession>
<dbReference type="Proteomes" id="UP000178636">
    <property type="component" value="Unassembled WGS sequence"/>
</dbReference>
<dbReference type="InterPro" id="IPR043169">
    <property type="entry name" value="PMM_cap"/>
</dbReference>
<dbReference type="Gene3D" id="3.30.1240.20">
    <property type="match status" value="1"/>
</dbReference>
<dbReference type="PANTHER" id="PTHR10000">
    <property type="entry name" value="PHOSPHOSERINE PHOSPHATASE"/>
    <property type="match status" value="1"/>
</dbReference>
<dbReference type="InterPro" id="IPR023214">
    <property type="entry name" value="HAD_sf"/>
</dbReference>
<dbReference type="GO" id="GO:0016791">
    <property type="term" value="F:phosphatase activity"/>
    <property type="evidence" value="ECO:0007669"/>
    <property type="project" value="TreeGrafter"/>
</dbReference>
<gene>
    <name evidence="1" type="ORF">A3C93_04160</name>
</gene>
<proteinExistence type="predicted"/>
<evidence type="ECO:0000313" key="2">
    <source>
        <dbReference type="Proteomes" id="UP000178636"/>
    </source>
</evidence>
<evidence type="ECO:0008006" key="3">
    <source>
        <dbReference type="Google" id="ProtNLM"/>
    </source>
</evidence>
<name>A0A1G2DI88_9BACT</name>
<dbReference type="NCBIfam" id="TIGR01484">
    <property type="entry name" value="HAD-SF-IIB"/>
    <property type="match status" value="1"/>
</dbReference>
<dbReference type="InterPro" id="IPR036412">
    <property type="entry name" value="HAD-like_sf"/>
</dbReference>
<dbReference type="GO" id="GO:0000287">
    <property type="term" value="F:magnesium ion binding"/>
    <property type="evidence" value="ECO:0007669"/>
    <property type="project" value="TreeGrafter"/>
</dbReference>
<organism evidence="1 2">
    <name type="scientific">Candidatus Lloydbacteria bacterium RIFCSPHIGHO2_02_FULL_54_17</name>
    <dbReference type="NCBI Taxonomy" id="1798664"/>
    <lineage>
        <taxon>Bacteria</taxon>
        <taxon>Candidatus Lloydiibacteriota</taxon>
    </lineage>
</organism>
<dbReference type="SUPFAM" id="SSF56784">
    <property type="entry name" value="HAD-like"/>
    <property type="match status" value="1"/>
</dbReference>
<reference evidence="1 2" key="1">
    <citation type="journal article" date="2016" name="Nat. Commun.">
        <title>Thousands of microbial genomes shed light on interconnected biogeochemical processes in an aquifer system.</title>
        <authorList>
            <person name="Anantharaman K."/>
            <person name="Brown C.T."/>
            <person name="Hug L.A."/>
            <person name="Sharon I."/>
            <person name="Castelle C.J."/>
            <person name="Probst A.J."/>
            <person name="Thomas B.C."/>
            <person name="Singh A."/>
            <person name="Wilkins M.J."/>
            <person name="Karaoz U."/>
            <person name="Brodie E.L."/>
            <person name="Williams K.H."/>
            <person name="Hubbard S.S."/>
            <person name="Banfield J.F."/>
        </authorList>
    </citation>
    <scope>NUCLEOTIDE SEQUENCE [LARGE SCALE GENOMIC DNA]</scope>
</reference>
<sequence length="243" mass="27606">MPKYIFFDLDNTLTRSRSAVSPEMSGLLKRLTQKHEVLVVSGGSDAKQIRPQLGESLRGKYWSMGQNGNVCIDKQGNILWENKLNWLEKYEVLNYIKAIHAGNTFPYESEFDLVEDRGSQISYSFVGHTEKDITKKERFDPDKKKRAAALKTFPFKSKTVEVKIAGTTCFDFYIKGSHKGKNIAALCKRMGWKKSDCLYVGDALFKNGNDESVIGVIPLKKVRDPKDTEEVIRKLLTKNQATI</sequence>
<dbReference type="AlphaFoldDB" id="A0A1G2DI88"/>
<dbReference type="EMBL" id="MHLO01000004">
    <property type="protein sequence ID" value="OGZ13365.1"/>
    <property type="molecule type" value="Genomic_DNA"/>
</dbReference>